<accession>A0ABY7SWI0</accession>
<dbReference type="RefSeq" id="WP_272859338.1">
    <property type="nucleotide sequence ID" value="NZ_CP067134.1"/>
</dbReference>
<organism evidence="2 3">
    <name type="scientific">Paracoccus stylophorae</name>
    <dbReference type="NCBI Taxonomy" id="659350"/>
    <lineage>
        <taxon>Bacteria</taxon>
        <taxon>Pseudomonadati</taxon>
        <taxon>Pseudomonadota</taxon>
        <taxon>Alphaproteobacteria</taxon>
        <taxon>Rhodobacterales</taxon>
        <taxon>Paracoccaceae</taxon>
        <taxon>Paracoccus</taxon>
    </lineage>
</organism>
<evidence type="ECO:0000256" key="1">
    <source>
        <dbReference type="SAM" id="SignalP"/>
    </source>
</evidence>
<dbReference type="PANTHER" id="PTHR37952:SF2">
    <property type="entry name" value="PROTEIN CREA"/>
    <property type="match status" value="1"/>
</dbReference>
<evidence type="ECO:0000313" key="3">
    <source>
        <dbReference type="Proteomes" id="UP001218412"/>
    </source>
</evidence>
<dbReference type="InterPro" id="IPR010292">
    <property type="entry name" value="Uncharacterised_CreA"/>
</dbReference>
<sequence>MKRLLALALLTFPVSAAAEQVAKVGVDWVGNDIVVEAIRDPKVGGVTCHLSYFSRSMLDRLSQGNWFEDPSNSAIECAQTGPIALDQIKRGASGEDVFSQSRSLVFKSLRVKRIYDEENRVLIYLAHANELSEGSAKMSISTVPLFDATSGGTGQQ</sequence>
<keyword evidence="1" id="KW-0732">Signal</keyword>
<dbReference type="PANTHER" id="PTHR37952">
    <property type="match status" value="1"/>
</dbReference>
<feature type="signal peptide" evidence="1">
    <location>
        <begin position="1"/>
        <end position="18"/>
    </location>
</feature>
<keyword evidence="3" id="KW-1185">Reference proteome</keyword>
<dbReference type="Pfam" id="PF05981">
    <property type="entry name" value="CreA"/>
    <property type="match status" value="1"/>
</dbReference>
<dbReference type="PIRSF" id="PIRSF003174">
    <property type="entry name" value="CreA"/>
    <property type="match status" value="1"/>
</dbReference>
<gene>
    <name evidence="2" type="ORF">JHW45_02200</name>
</gene>
<protein>
    <submittedName>
        <fullName evidence="2">CreA family protein</fullName>
    </submittedName>
</protein>
<feature type="chain" id="PRO_5046133557" evidence="1">
    <location>
        <begin position="19"/>
        <end position="156"/>
    </location>
</feature>
<dbReference type="Proteomes" id="UP001218412">
    <property type="component" value="Chromosome"/>
</dbReference>
<dbReference type="EMBL" id="CP067134">
    <property type="protein sequence ID" value="WCR11238.1"/>
    <property type="molecule type" value="Genomic_DNA"/>
</dbReference>
<proteinExistence type="predicted"/>
<evidence type="ECO:0000313" key="2">
    <source>
        <dbReference type="EMBL" id="WCR11238.1"/>
    </source>
</evidence>
<name>A0ABY7SWI0_9RHOB</name>
<reference evidence="2 3" key="1">
    <citation type="submission" date="2021-01" db="EMBL/GenBank/DDBJ databases">
        <title>Biogeographic distribution of Paracoccus.</title>
        <authorList>
            <person name="Hollensteiner J."/>
            <person name="Leineberger J."/>
            <person name="Brinkhoff T."/>
            <person name="Daniel R."/>
        </authorList>
    </citation>
    <scope>NUCLEOTIDE SEQUENCE [LARGE SCALE GENOMIC DNA]</scope>
    <source>
        <strain evidence="2 3">LMG25392</strain>
    </source>
</reference>